<gene>
    <name evidence="1" type="ORF">PsYK624_112320</name>
</gene>
<reference evidence="1 2" key="1">
    <citation type="submission" date="2021-08" db="EMBL/GenBank/DDBJ databases">
        <title>Draft Genome Sequence of Phanerochaete sordida strain YK-624.</title>
        <authorList>
            <person name="Mori T."/>
            <person name="Dohra H."/>
            <person name="Suzuki T."/>
            <person name="Kawagishi H."/>
            <person name="Hirai H."/>
        </authorList>
    </citation>
    <scope>NUCLEOTIDE SEQUENCE [LARGE SCALE GENOMIC DNA]</scope>
    <source>
        <strain evidence="1 2">YK-624</strain>
    </source>
</reference>
<evidence type="ECO:0000313" key="2">
    <source>
        <dbReference type="Proteomes" id="UP000703269"/>
    </source>
</evidence>
<proteinExistence type="predicted"/>
<name>A0A9P3LHJ9_9APHY</name>
<accession>A0A9P3LHJ9</accession>
<dbReference type="Gene3D" id="3.80.10.10">
    <property type="entry name" value="Ribonuclease Inhibitor"/>
    <property type="match status" value="1"/>
</dbReference>
<comment type="caution">
    <text evidence="1">The sequence shown here is derived from an EMBL/GenBank/DDBJ whole genome shotgun (WGS) entry which is preliminary data.</text>
</comment>
<evidence type="ECO:0000313" key="1">
    <source>
        <dbReference type="EMBL" id="GJE95053.1"/>
    </source>
</evidence>
<keyword evidence="2" id="KW-1185">Reference proteome</keyword>
<organism evidence="1 2">
    <name type="scientific">Phanerochaete sordida</name>
    <dbReference type="NCBI Taxonomy" id="48140"/>
    <lineage>
        <taxon>Eukaryota</taxon>
        <taxon>Fungi</taxon>
        <taxon>Dikarya</taxon>
        <taxon>Basidiomycota</taxon>
        <taxon>Agaricomycotina</taxon>
        <taxon>Agaricomycetes</taxon>
        <taxon>Polyporales</taxon>
        <taxon>Phanerochaetaceae</taxon>
        <taxon>Phanerochaete</taxon>
    </lineage>
</organism>
<dbReference type="InterPro" id="IPR032675">
    <property type="entry name" value="LRR_dom_sf"/>
</dbReference>
<dbReference type="OrthoDB" id="2804406at2759"/>
<sequence>MYSFPRLSSIRLTLVLDTDEVDFDTPPNHTPNVSAYGLDRLSMAICGKRTLEKVSIYVQNTWQEQEDTLTPVLYARQLVAGEAFRALEGLRNLKHLSVGEIPVYLQPEDITSMARAWPQLEHLLFTRASPDIVFPVEITIEDLYPLAEHCPNLEFLAIPVAGSGNTSVPFDGVIPERLVQRPLASIDLRHSDIQSGPDCERIARFLSMVYPNTGFTLWPENKEVVHEVIDLLWELRGY</sequence>
<dbReference type="AlphaFoldDB" id="A0A9P3LHJ9"/>
<protein>
    <submittedName>
        <fullName evidence="1">Uncharacterized protein</fullName>
    </submittedName>
</protein>
<dbReference type="Proteomes" id="UP000703269">
    <property type="component" value="Unassembled WGS sequence"/>
</dbReference>
<dbReference type="EMBL" id="BPQB01000045">
    <property type="protein sequence ID" value="GJE95053.1"/>
    <property type="molecule type" value="Genomic_DNA"/>
</dbReference>